<reference evidence="2 3" key="1">
    <citation type="submission" date="2024-09" db="EMBL/GenBank/DDBJ databases">
        <authorList>
            <person name="Ruan L."/>
        </authorList>
    </citation>
    <scope>NUCLEOTIDE SEQUENCE [LARGE SCALE GENOMIC DNA]</scope>
    <source>
        <strain evidence="2 3">D33</strain>
    </source>
</reference>
<protein>
    <recommendedName>
        <fullName evidence="4">PepSY domain-containing protein</fullName>
    </recommendedName>
</protein>
<name>A0ABV5B5Y9_9BACL</name>
<feature type="chain" id="PRO_5046554913" description="PepSY domain-containing protein" evidence="1">
    <location>
        <begin position="25"/>
        <end position="338"/>
    </location>
</feature>
<evidence type="ECO:0008006" key="4">
    <source>
        <dbReference type="Google" id="ProtNLM"/>
    </source>
</evidence>
<sequence length="338" mass="37450">MRKKGWLVAATVVILLMTAVPAQAASVPSTGETTVKTVSSLTPTVTSRLEEAVKKMAGSEPFSFDTVMDMGKTWIVEGELNDGSAVFQTEYNKVNSRVESTTLRYKIGSMDQVLPSELKKKVLSAIESFDKNKTLEFEAFWRVHSPYQNNEPKDYWVFWGAGDSSSSLYVDIADENRISIHAEYALANVDSKLVTRAENALRNTWGKSVAIAHASRHKDESDGGFYWLFEDANESSSVKIGAVTGRVLEVSTPQTDWKSDRDFAASFSVPKYTPEQAKKAAAVIAKRLFNMSLSGYTVKIDKNTYTFTRKGQAALIAKINKKGVFYELSLFPSNGKLQ</sequence>
<keyword evidence="1" id="KW-0732">Signal</keyword>
<dbReference type="Proteomes" id="UP001580407">
    <property type="component" value="Unassembled WGS sequence"/>
</dbReference>
<proteinExistence type="predicted"/>
<accession>A0ABV5B5Y9</accession>
<gene>
    <name evidence="2" type="ORF">ACE3NQ_05375</name>
</gene>
<evidence type="ECO:0000313" key="2">
    <source>
        <dbReference type="EMBL" id="MFB5680349.1"/>
    </source>
</evidence>
<dbReference type="RefSeq" id="WP_375524154.1">
    <property type="nucleotide sequence ID" value="NZ_JBHILM010000004.1"/>
</dbReference>
<comment type="caution">
    <text evidence="2">The sequence shown here is derived from an EMBL/GenBank/DDBJ whole genome shotgun (WGS) entry which is preliminary data.</text>
</comment>
<organism evidence="2 3">
    <name type="scientific">Paenibacillus terreus</name>
    <dbReference type="NCBI Taxonomy" id="1387834"/>
    <lineage>
        <taxon>Bacteria</taxon>
        <taxon>Bacillati</taxon>
        <taxon>Bacillota</taxon>
        <taxon>Bacilli</taxon>
        <taxon>Bacillales</taxon>
        <taxon>Paenibacillaceae</taxon>
        <taxon>Paenibacillus</taxon>
    </lineage>
</organism>
<evidence type="ECO:0000256" key="1">
    <source>
        <dbReference type="SAM" id="SignalP"/>
    </source>
</evidence>
<dbReference type="EMBL" id="JBHILM010000004">
    <property type="protein sequence ID" value="MFB5680349.1"/>
    <property type="molecule type" value="Genomic_DNA"/>
</dbReference>
<evidence type="ECO:0000313" key="3">
    <source>
        <dbReference type="Proteomes" id="UP001580407"/>
    </source>
</evidence>
<feature type="signal peptide" evidence="1">
    <location>
        <begin position="1"/>
        <end position="24"/>
    </location>
</feature>
<keyword evidence="3" id="KW-1185">Reference proteome</keyword>